<sequence>MTPMTGLADLAIMANSASLRQMMRVMFEQDNERDFKLVQETHTMCQELCDRIKQRAEVIKELENLSIIGLARESVKLLKEMQDADLAKTRGMMKLISQTQLRAQLPVVLEKGKVFEKKGIRQGDYKITFKLADNVPKQGGGIFGDCGVFVCIYLYRLAHGIPLQLDDPVDATLAYRENMALFYFKHKC</sequence>
<dbReference type="InterPro" id="IPR038765">
    <property type="entry name" value="Papain-like_cys_pep_sf"/>
</dbReference>
<evidence type="ECO:0008006" key="3">
    <source>
        <dbReference type="Google" id="ProtNLM"/>
    </source>
</evidence>
<name>A0A2U1NPV9_ARTAN</name>
<dbReference type="OrthoDB" id="1680482at2759"/>
<dbReference type="AlphaFoldDB" id="A0A2U1NPV9"/>
<evidence type="ECO:0000313" key="2">
    <source>
        <dbReference type="Proteomes" id="UP000245207"/>
    </source>
</evidence>
<comment type="caution">
    <text evidence="1">The sequence shown here is derived from an EMBL/GenBank/DDBJ whole genome shotgun (WGS) entry which is preliminary data.</text>
</comment>
<dbReference type="SUPFAM" id="SSF54001">
    <property type="entry name" value="Cysteine proteinases"/>
    <property type="match status" value="1"/>
</dbReference>
<dbReference type="Proteomes" id="UP000245207">
    <property type="component" value="Unassembled WGS sequence"/>
</dbReference>
<evidence type="ECO:0000313" key="1">
    <source>
        <dbReference type="EMBL" id="PWA75521.1"/>
    </source>
</evidence>
<reference evidence="1 2" key="1">
    <citation type="journal article" date="2018" name="Mol. Plant">
        <title>The genome of Artemisia annua provides insight into the evolution of Asteraceae family and artemisinin biosynthesis.</title>
        <authorList>
            <person name="Shen Q."/>
            <person name="Zhang L."/>
            <person name="Liao Z."/>
            <person name="Wang S."/>
            <person name="Yan T."/>
            <person name="Shi P."/>
            <person name="Liu M."/>
            <person name="Fu X."/>
            <person name="Pan Q."/>
            <person name="Wang Y."/>
            <person name="Lv Z."/>
            <person name="Lu X."/>
            <person name="Zhang F."/>
            <person name="Jiang W."/>
            <person name="Ma Y."/>
            <person name="Chen M."/>
            <person name="Hao X."/>
            <person name="Li L."/>
            <person name="Tang Y."/>
            <person name="Lv G."/>
            <person name="Zhou Y."/>
            <person name="Sun X."/>
            <person name="Brodelius P.E."/>
            <person name="Rose J.K.C."/>
            <person name="Tang K."/>
        </authorList>
    </citation>
    <scope>NUCLEOTIDE SEQUENCE [LARGE SCALE GENOMIC DNA]</scope>
    <source>
        <strain evidence="2">cv. Huhao1</strain>
        <tissue evidence="1">Leaf</tissue>
    </source>
</reference>
<dbReference type="Gene3D" id="3.40.395.10">
    <property type="entry name" value="Adenoviral Proteinase, Chain A"/>
    <property type="match status" value="1"/>
</dbReference>
<protein>
    <recommendedName>
        <fullName evidence="3">Ulp1 protease family, C-terminal catalytic domain-containing protein</fullName>
    </recommendedName>
</protein>
<proteinExistence type="predicted"/>
<gene>
    <name evidence="1" type="ORF">CTI12_AA240130</name>
</gene>
<accession>A0A2U1NPV9</accession>
<dbReference type="EMBL" id="PKPP01002398">
    <property type="protein sequence ID" value="PWA75521.1"/>
    <property type="molecule type" value="Genomic_DNA"/>
</dbReference>
<keyword evidence="2" id="KW-1185">Reference proteome</keyword>
<organism evidence="1 2">
    <name type="scientific">Artemisia annua</name>
    <name type="common">Sweet wormwood</name>
    <dbReference type="NCBI Taxonomy" id="35608"/>
    <lineage>
        <taxon>Eukaryota</taxon>
        <taxon>Viridiplantae</taxon>
        <taxon>Streptophyta</taxon>
        <taxon>Embryophyta</taxon>
        <taxon>Tracheophyta</taxon>
        <taxon>Spermatophyta</taxon>
        <taxon>Magnoliopsida</taxon>
        <taxon>eudicotyledons</taxon>
        <taxon>Gunneridae</taxon>
        <taxon>Pentapetalae</taxon>
        <taxon>asterids</taxon>
        <taxon>campanulids</taxon>
        <taxon>Asterales</taxon>
        <taxon>Asteraceae</taxon>
        <taxon>Asteroideae</taxon>
        <taxon>Anthemideae</taxon>
        <taxon>Artemisiinae</taxon>
        <taxon>Artemisia</taxon>
    </lineage>
</organism>